<evidence type="ECO:0000256" key="1">
    <source>
        <dbReference type="SAM" id="MobiDB-lite"/>
    </source>
</evidence>
<protein>
    <recommendedName>
        <fullName evidence="4">Zn(2)-C6 fungal-type domain-containing protein</fullName>
    </recommendedName>
</protein>
<feature type="compositionally biased region" description="Basic and acidic residues" evidence="1">
    <location>
        <begin position="22"/>
        <end position="41"/>
    </location>
</feature>
<name>A0A284S4I7_ARMOS</name>
<dbReference type="EMBL" id="FUEG01000031">
    <property type="protein sequence ID" value="SJL15921.1"/>
    <property type="molecule type" value="Genomic_DNA"/>
</dbReference>
<evidence type="ECO:0000313" key="3">
    <source>
        <dbReference type="Proteomes" id="UP000219338"/>
    </source>
</evidence>
<evidence type="ECO:0008006" key="4">
    <source>
        <dbReference type="Google" id="ProtNLM"/>
    </source>
</evidence>
<dbReference type="AlphaFoldDB" id="A0A284S4I7"/>
<feature type="region of interest" description="Disordered" evidence="1">
    <location>
        <begin position="1"/>
        <end position="66"/>
    </location>
</feature>
<evidence type="ECO:0000313" key="2">
    <source>
        <dbReference type="EMBL" id="SJL15921.1"/>
    </source>
</evidence>
<dbReference type="GO" id="GO:0000981">
    <property type="term" value="F:DNA-binding transcription factor activity, RNA polymerase II-specific"/>
    <property type="evidence" value="ECO:0007669"/>
    <property type="project" value="InterPro"/>
</dbReference>
<gene>
    <name evidence="2" type="ORF">ARMOST_19429</name>
</gene>
<accession>A0A284S4I7</accession>
<proteinExistence type="predicted"/>
<keyword evidence="3" id="KW-1185">Reference proteome</keyword>
<organism evidence="2 3">
    <name type="scientific">Armillaria ostoyae</name>
    <name type="common">Armillaria root rot fungus</name>
    <dbReference type="NCBI Taxonomy" id="47428"/>
    <lineage>
        <taxon>Eukaryota</taxon>
        <taxon>Fungi</taxon>
        <taxon>Dikarya</taxon>
        <taxon>Basidiomycota</taxon>
        <taxon>Agaricomycotina</taxon>
        <taxon>Agaricomycetes</taxon>
        <taxon>Agaricomycetidae</taxon>
        <taxon>Agaricales</taxon>
        <taxon>Marasmiineae</taxon>
        <taxon>Physalacriaceae</taxon>
        <taxon>Armillaria</taxon>
    </lineage>
</organism>
<reference evidence="3" key="1">
    <citation type="journal article" date="2017" name="Nat. Ecol. Evol.">
        <title>Genome expansion and lineage-specific genetic innovations in the forest pathogenic fungi Armillaria.</title>
        <authorList>
            <person name="Sipos G."/>
            <person name="Prasanna A.N."/>
            <person name="Walter M.C."/>
            <person name="O'Connor E."/>
            <person name="Balint B."/>
            <person name="Krizsan K."/>
            <person name="Kiss B."/>
            <person name="Hess J."/>
            <person name="Varga T."/>
            <person name="Slot J."/>
            <person name="Riley R."/>
            <person name="Boka B."/>
            <person name="Rigling D."/>
            <person name="Barry K."/>
            <person name="Lee J."/>
            <person name="Mihaltcheva S."/>
            <person name="LaButti K."/>
            <person name="Lipzen A."/>
            <person name="Waldron R."/>
            <person name="Moloney N.M."/>
            <person name="Sperisen C."/>
            <person name="Kredics L."/>
            <person name="Vagvoelgyi C."/>
            <person name="Patrignani A."/>
            <person name="Fitzpatrick D."/>
            <person name="Nagy I."/>
            <person name="Doyle S."/>
            <person name="Anderson J.B."/>
            <person name="Grigoriev I.V."/>
            <person name="Gueldener U."/>
            <person name="Muensterkoetter M."/>
            <person name="Nagy L.G."/>
        </authorList>
    </citation>
    <scope>NUCLEOTIDE SEQUENCE [LARGE SCALE GENOMIC DNA]</scope>
    <source>
        <strain evidence="3">C18/9</strain>
    </source>
</reference>
<dbReference type="OrthoDB" id="3053093at2759"/>
<dbReference type="Proteomes" id="UP000219338">
    <property type="component" value="Unassembled WGS sequence"/>
</dbReference>
<dbReference type="OMA" id="SEIAVPC"/>
<dbReference type="GO" id="GO:0008270">
    <property type="term" value="F:zinc ion binding"/>
    <property type="evidence" value="ECO:0007669"/>
    <property type="project" value="InterPro"/>
</dbReference>
<sequence>MTQGSKPSKVKKDKKHLAASSSKKDAKGKEKELALLKRARNDDDDSHPVDMPVTKKLKSRDTKVDEAEVVRATPAFRKRGPAPSKPPAMSMGISGGGFGEKVPSTAKPIKDGLKNIGVLVVKEDYGKFEVAPFIGERYTEPCDTCRRRGTHCHKLLTHTVICARCHYAKQPCEVDGKVMLNPVLHYRPKGYKAINTFESALNAIEVNNAAVTSLVQQFLTGLNVLSHTESIRVQSSRLRECLNPVEEVMEEEGDSEVEEVAEGVAGPSKKKAKSG</sequence>
<feature type="compositionally biased region" description="Acidic residues" evidence="1">
    <location>
        <begin position="250"/>
        <end position="261"/>
    </location>
</feature>
<feature type="region of interest" description="Disordered" evidence="1">
    <location>
        <begin position="250"/>
        <end position="275"/>
    </location>
</feature>
<dbReference type="InterPro" id="IPR036864">
    <property type="entry name" value="Zn2-C6_fun-type_DNA-bd_sf"/>
</dbReference>
<feature type="compositionally biased region" description="Basic residues" evidence="1">
    <location>
        <begin position="8"/>
        <end position="17"/>
    </location>
</feature>
<dbReference type="SUPFAM" id="SSF57701">
    <property type="entry name" value="Zn2/Cys6 DNA-binding domain"/>
    <property type="match status" value="1"/>
</dbReference>